<dbReference type="Gene3D" id="3.40.50.150">
    <property type="entry name" value="Vaccinia Virus protein VP39"/>
    <property type="match status" value="1"/>
</dbReference>
<name>A0A1E5HGA7_9ENTE</name>
<evidence type="ECO:0000313" key="8">
    <source>
        <dbReference type="Proteomes" id="UP000094469"/>
    </source>
</evidence>
<comment type="similarity">
    <text evidence="1">Belongs to the CFA/CMAS family.</text>
</comment>
<dbReference type="GO" id="GO:0032259">
    <property type="term" value="P:methylation"/>
    <property type="evidence" value="ECO:0007669"/>
    <property type="project" value="UniProtKB-KW"/>
</dbReference>
<keyword evidence="4" id="KW-0949">S-adenosyl-L-methionine</keyword>
<keyword evidence="3 7" id="KW-0808">Transferase</keyword>
<reference evidence="8" key="1">
    <citation type="submission" date="2016-09" db="EMBL/GenBank/DDBJ databases">
        <authorList>
            <person name="Gulvik C.A."/>
        </authorList>
    </citation>
    <scope>NUCLEOTIDE SEQUENCE [LARGE SCALE GENOMIC DNA]</scope>
    <source>
        <strain evidence="8">LMG 26676</strain>
    </source>
</reference>
<comment type="caution">
    <text evidence="7">The sequence shown here is derived from an EMBL/GenBank/DDBJ whole genome shotgun (WGS) entry which is preliminary data.</text>
</comment>
<dbReference type="PANTHER" id="PTHR43667:SF1">
    <property type="entry name" value="CYCLOPROPANE-FATTY-ACYL-PHOSPHOLIPID SYNTHASE"/>
    <property type="match status" value="1"/>
</dbReference>
<dbReference type="GO" id="GO:0008168">
    <property type="term" value="F:methyltransferase activity"/>
    <property type="evidence" value="ECO:0007669"/>
    <property type="project" value="UniProtKB-KW"/>
</dbReference>
<dbReference type="AlphaFoldDB" id="A0A1E5HGA7"/>
<accession>A0A1E5HGA7</accession>
<dbReference type="SUPFAM" id="SSF53335">
    <property type="entry name" value="S-adenosyl-L-methionine-dependent methyltransferases"/>
    <property type="match status" value="1"/>
</dbReference>
<dbReference type="InterPro" id="IPR013217">
    <property type="entry name" value="Methyltransf_12"/>
</dbReference>
<feature type="domain" description="Methyltransferase type 12" evidence="6">
    <location>
        <begin position="44"/>
        <end position="134"/>
    </location>
</feature>
<dbReference type="CDD" id="cd02440">
    <property type="entry name" value="AdoMet_MTases"/>
    <property type="match status" value="1"/>
</dbReference>
<evidence type="ECO:0000256" key="3">
    <source>
        <dbReference type="ARBA" id="ARBA00022679"/>
    </source>
</evidence>
<dbReference type="RefSeq" id="WP_069638672.1">
    <property type="nucleotide sequence ID" value="NZ_JAFBEZ010000003.1"/>
</dbReference>
<keyword evidence="5" id="KW-0443">Lipid metabolism</keyword>
<evidence type="ECO:0000256" key="2">
    <source>
        <dbReference type="ARBA" id="ARBA00022603"/>
    </source>
</evidence>
<dbReference type="GO" id="GO:0006629">
    <property type="term" value="P:lipid metabolic process"/>
    <property type="evidence" value="ECO:0007669"/>
    <property type="project" value="UniProtKB-KW"/>
</dbReference>
<dbReference type="Pfam" id="PF08242">
    <property type="entry name" value="Methyltransf_12"/>
    <property type="match status" value="1"/>
</dbReference>
<evidence type="ECO:0000256" key="1">
    <source>
        <dbReference type="ARBA" id="ARBA00010815"/>
    </source>
</evidence>
<keyword evidence="2 7" id="KW-0489">Methyltransferase</keyword>
<evidence type="ECO:0000259" key="6">
    <source>
        <dbReference type="Pfam" id="PF08242"/>
    </source>
</evidence>
<evidence type="ECO:0000256" key="4">
    <source>
        <dbReference type="ARBA" id="ARBA00022691"/>
    </source>
</evidence>
<evidence type="ECO:0000313" key="7">
    <source>
        <dbReference type="EMBL" id="OEG23943.1"/>
    </source>
</evidence>
<keyword evidence="8" id="KW-1185">Reference proteome</keyword>
<protein>
    <submittedName>
        <fullName evidence="7">Methyltransferase</fullName>
    </submittedName>
</protein>
<dbReference type="Proteomes" id="UP000094469">
    <property type="component" value="Unassembled WGS sequence"/>
</dbReference>
<dbReference type="InterPro" id="IPR029063">
    <property type="entry name" value="SAM-dependent_MTases_sf"/>
</dbReference>
<gene>
    <name evidence="7" type="ORF">BCR24_00880</name>
</gene>
<dbReference type="PANTHER" id="PTHR43667">
    <property type="entry name" value="CYCLOPROPANE-FATTY-ACYL-PHOSPHOLIPID SYNTHASE"/>
    <property type="match status" value="1"/>
</dbReference>
<dbReference type="STRING" id="1131292.BCR24_00880"/>
<sequence length="227" mass="26375">MKMYENWWQEGSHGDQEMENSHYDGWQNVIDLIDKKDIQNRTILDFGCNQGGFLRHLHDRIPFSNAYGVDLAKKAIEVANSRVTDYPIHYVNTDDVTTLDTKFDTAISTSVLYLIEDLDTHFETISAVLKDEGVYYASFSDQSKNPSVHYMKEKIDKYGATKMQNKTLTEVVDSLVKQGFSVELIKEYREPIYQVTHYREFYLSVDDYILSCENSYLIKATKKGEKQ</sequence>
<organism evidence="7 8">
    <name type="scientific">Enterococcus ureilyticus</name>
    <dbReference type="NCBI Taxonomy" id="1131292"/>
    <lineage>
        <taxon>Bacteria</taxon>
        <taxon>Bacillati</taxon>
        <taxon>Bacillota</taxon>
        <taxon>Bacilli</taxon>
        <taxon>Lactobacillales</taxon>
        <taxon>Enterococcaceae</taxon>
        <taxon>Enterococcus</taxon>
    </lineage>
</organism>
<dbReference type="OrthoDB" id="146133at2"/>
<dbReference type="InterPro" id="IPR050723">
    <property type="entry name" value="CFA/CMAS"/>
</dbReference>
<dbReference type="EMBL" id="MIKC01000001">
    <property type="protein sequence ID" value="OEG23943.1"/>
    <property type="molecule type" value="Genomic_DNA"/>
</dbReference>
<proteinExistence type="inferred from homology"/>
<evidence type="ECO:0000256" key="5">
    <source>
        <dbReference type="ARBA" id="ARBA00023098"/>
    </source>
</evidence>